<dbReference type="OrthoDB" id="5867884at2759"/>
<protein>
    <submittedName>
        <fullName evidence="1">Uncharacterized protein</fullName>
    </submittedName>
</protein>
<dbReference type="EMBL" id="CAKAEH010000960">
    <property type="protein sequence ID" value="CAG9532351.1"/>
    <property type="molecule type" value="Genomic_DNA"/>
</dbReference>
<accession>A0A8J2M2R0</accession>
<dbReference type="AlphaFoldDB" id="A0A8J2M2R0"/>
<name>A0A8J2M2R0_9BILA</name>
<evidence type="ECO:0000313" key="1">
    <source>
        <dbReference type="EMBL" id="CAG9532351.1"/>
    </source>
</evidence>
<dbReference type="Proteomes" id="UP000746747">
    <property type="component" value="Unassembled WGS sequence"/>
</dbReference>
<evidence type="ECO:0000313" key="2">
    <source>
        <dbReference type="Proteomes" id="UP000746747"/>
    </source>
</evidence>
<keyword evidence="2" id="KW-1185">Reference proteome</keyword>
<sequence length="131" mass="13729">MQSFDIESLIGTGRESNGFAGISEKIPETETVKELTATKAITINELSAITSITKVNTSSTSSNFDRNLIKSEFLCDSASSRLHPGTSSTTSTTKTTNLESKCLGTAFHAYPCVSGSKSQSHCAPSSPSVSG</sequence>
<reference evidence="1" key="1">
    <citation type="submission" date="2021-09" db="EMBL/GenBank/DDBJ databases">
        <authorList>
            <consortium name="Pathogen Informatics"/>
        </authorList>
    </citation>
    <scope>NUCLEOTIDE SEQUENCE</scope>
</reference>
<gene>
    <name evidence="1" type="ORF">CJOHNSTONI_LOCUS2665</name>
</gene>
<organism evidence="1 2">
    <name type="scientific">Cercopithifilaria johnstoni</name>
    <dbReference type="NCBI Taxonomy" id="2874296"/>
    <lineage>
        <taxon>Eukaryota</taxon>
        <taxon>Metazoa</taxon>
        <taxon>Ecdysozoa</taxon>
        <taxon>Nematoda</taxon>
        <taxon>Chromadorea</taxon>
        <taxon>Rhabditida</taxon>
        <taxon>Spirurina</taxon>
        <taxon>Spiruromorpha</taxon>
        <taxon>Filarioidea</taxon>
        <taxon>Onchocercidae</taxon>
        <taxon>Cercopithifilaria</taxon>
    </lineage>
</organism>
<proteinExistence type="predicted"/>
<comment type="caution">
    <text evidence="1">The sequence shown here is derived from an EMBL/GenBank/DDBJ whole genome shotgun (WGS) entry which is preliminary data.</text>
</comment>